<sequence>MPGPNDALETILERGRPADETDALLAALVDGGVYVPINGQGSVVFLRVDDTGPVLPGYTSEASCQRLLRDAAGSVFCDALRLLDIAEHTGIQTLAVFAVQEWAKVPLPLVSRTLRVRGMHTQGDQTMRLAWSTHPVAVALRNAFAARILAHPQVQTVWIAQARWLESGHEHLMVSMSVDDGAGPAAHVLLDTVLAEDVPLGPESPKLGLQVFEPHQADQAAQLDSFGLDTVRIDRSTGRVHIFSHEFD</sequence>
<dbReference type="RefSeq" id="WP_089299194.1">
    <property type="nucleotide sequence ID" value="NZ_BOMU01000133.1"/>
</dbReference>
<organism evidence="1 2">
    <name type="scientific">Actinoplanes regularis</name>
    <dbReference type="NCBI Taxonomy" id="52697"/>
    <lineage>
        <taxon>Bacteria</taxon>
        <taxon>Bacillati</taxon>
        <taxon>Actinomycetota</taxon>
        <taxon>Actinomycetes</taxon>
        <taxon>Micromonosporales</taxon>
        <taxon>Micromonosporaceae</taxon>
        <taxon>Actinoplanes</taxon>
    </lineage>
</organism>
<proteinExistence type="predicted"/>
<evidence type="ECO:0000313" key="1">
    <source>
        <dbReference type="EMBL" id="SNT11905.1"/>
    </source>
</evidence>
<evidence type="ECO:0000313" key="2">
    <source>
        <dbReference type="Proteomes" id="UP000198415"/>
    </source>
</evidence>
<accession>A0A239K1J4</accession>
<keyword evidence="2" id="KW-1185">Reference proteome</keyword>
<dbReference type="AlphaFoldDB" id="A0A239K1J4"/>
<protein>
    <submittedName>
        <fullName evidence="1">Uncharacterized protein</fullName>
    </submittedName>
</protein>
<dbReference type="OrthoDB" id="4114039at2"/>
<name>A0A239K1J4_9ACTN</name>
<dbReference type="EMBL" id="FZNR01000041">
    <property type="protein sequence ID" value="SNT11905.1"/>
    <property type="molecule type" value="Genomic_DNA"/>
</dbReference>
<reference evidence="1 2" key="1">
    <citation type="submission" date="2017-06" db="EMBL/GenBank/DDBJ databases">
        <authorList>
            <person name="Kim H.J."/>
            <person name="Triplett B.A."/>
        </authorList>
    </citation>
    <scope>NUCLEOTIDE SEQUENCE [LARGE SCALE GENOMIC DNA]</scope>
    <source>
        <strain evidence="1 2">DSM 43151</strain>
    </source>
</reference>
<gene>
    <name evidence="1" type="ORF">SAMN06264365_14125</name>
</gene>
<dbReference type="Proteomes" id="UP000198415">
    <property type="component" value="Unassembled WGS sequence"/>
</dbReference>